<protein>
    <submittedName>
        <fullName evidence="2">Glycosyltransferase family protein</fullName>
    </submittedName>
</protein>
<dbReference type="RefSeq" id="WP_206290877.1">
    <property type="nucleotide sequence ID" value="NZ_CP063458.1"/>
</dbReference>
<dbReference type="Pfam" id="PF13181">
    <property type="entry name" value="TPR_8"/>
    <property type="match status" value="1"/>
</dbReference>
<dbReference type="Pfam" id="PF13432">
    <property type="entry name" value="TPR_16"/>
    <property type="match status" value="2"/>
</dbReference>
<dbReference type="InterPro" id="IPR037919">
    <property type="entry name" value="OGT"/>
</dbReference>
<dbReference type="Gene3D" id="3.40.50.2000">
    <property type="entry name" value="Glycogen Phosphorylase B"/>
    <property type="match status" value="1"/>
</dbReference>
<evidence type="ECO:0000256" key="1">
    <source>
        <dbReference type="PROSITE-ProRule" id="PRU00339"/>
    </source>
</evidence>
<keyword evidence="3" id="KW-1185">Reference proteome</keyword>
<evidence type="ECO:0000313" key="2">
    <source>
        <dbReference type="EMBL" id="QOV87944.1"/>
    </source>
</evidence>
<dbReference type="Gene3D" id="1.25.40.10">
    <property type="entry name" value="Tetratricopeptide repeat domain"/>
    <property type="match status" value="2"/>
</dbReference>
<dbReference type="InterPro" id="IPR011990">
    <property type="entry name" value="TPR-like_helical_dom_sf"/>
</dbReference>
<dbReference type="PANTHER" id="PTHR44366">
    <property type="entry name" value="UDP-N-ACETYLGLUCOSAMINE--PEPTIDE N-ACETYLGLUCOSAMINYLTRANSFERASE 110 KDA SUBUNIT"/>
    <property type="match status" value="1"/>
</dbReference>
<evidence type="ECO:0000313" key="3">
    <source>
        <dbReference type="Proteomes" id="UP000593765"/>
    </source>
</evidence>
<feature type="repeat" description="TPR" evidence="1">
    <location>
        <begin position="20"/>
        <end position="53"/>
    </location>
</feature>
<dbReference type="PROSITE" id="PS50005">
    <property type="entry name" value="TPR"/>
    <property type="match status" value="2"/>
</dbReference>
<dbReference type="KEGG" id="hbs:IPV69_16935"/>
<dbReference type="EMBL" id="CP063458">
    <property type="protein sequence ID" value="QOV87944.1"/>
    <property type="molecule type" value="Genomic_DNA"/>
</dbReference>
<organism evidence="2 3">
    <name type="scientific">Humisphaera borealis</name>
    <dbReference type="NCBI Taxonomy" id="2807512"/>
    <lineage>
        <taxon>Bacteria</taxon>
        <taxon>Pseudomonadati</taxon>
        <taxon>Planctomycetota</taxon>
        <taxon>Phycisphaerae</taxon>
        <taxon>Tepidisphaerales</taxon>
        <taxon>Tepidisphaeraceae</taxon>
        <taxon>Humisphaera</taxon>
    </lineage>
</organism>
<feature type="repeat" description="TPR" evidence="1">
    <location>
        <begin position="156"/>
        <end position="189"/>
    </location>
</feature>
<sequence length="538" mass="58727">MNLCSSPSGSLSVSVSSEAASALNTSGLESAGNRRFVKAIEAFQRASKLDPGAREPRLNLGVALAQAGEPAEALLQFEQVVERWPDYLEGRLNLAKALSAHHRHLDAIKAFRDALAIDPRCVDALNGLGLSLTHLGRAREATIVLRQALRLDSRCAGGWSNLGFALATLARYADAEAAFLAALRLSPSLPEAHVNRGNALKEQGRIAEAIACYDLAILLNADAGSARWNRSLALLQNGDFDRGWEEYEARWDRDGNARRRSYDAPTWDGRSPCGRTILVYSEQGLGDMVMFVRYAALLKKAGATVLLETPAPLAAVMSSCPAIDRVFPEGSALPPVDAVVPAMSLPRLLHTRLDSIPADVPYLHADTTLVARHRQRLAQLNGLTVGVIWQGNPSHQWDRHRSVPLSSLAPLAQVPDIRLVSLQRGPGTEQLSSCPFAIEEVIRDQPSESAAVADLAAWIASVDLVVTVDTMPAHLAGAMAVPVWVMLSTMVDWRWMNDRLDSPWYPTMRLFRQRQRDQWEPVISEVASALQLQLVGQH</sequence>
<dbReference type="InterPro" id="IPR019734">
    <property type="entry name" value="TPR_rpt"/>
</dbReference>
<dbReference type="SUPFAM" id="SSF48452">
    <property type="entry name" value="TPR-like"/>
    <property type="match status" value="1"/>
</dbReference>
<dbReference type="SUPFAM" id="SSF53756">
    <property type="entry name" value="UDP-Glycosyltransferase/glycogen phosphorylase"/>
    <property type="match status" value="1"/>
</dbReference>
<dbReference type="Pfam" id="PF00515">
    <property type="entry name" value="TPR_1"/>
    <property type="match status" value="1"/>
</dbReference>
<gene>
    <name evidence="2" type="ORF">IPV69_16935</name>
</gene>
<dbReference type="GO" id="GO:0006493">
    <property type="term" value="P:protein O-linked glycosylation"/>
    <property type="evidence" value="ECO:0007669"/>
    <property type="project" value="InterPro"/>
</dbReference>
<dbReference type="PANTHER" id="PTHR44366:SF1">
    <property type="entry name" value="UDP-N-ACETYLGLUCOSAMINE--PEPTIDE N-ACETYLGLUCOSAMINYLTRANSFERASE 110 KDA SUBUNIT"/>
    <property type="match status" value="1"/>
</dbReference>
<dbReference type="GO" id="GO:0097363">
    <property type="term" value="F:protein O-acetylglucosaminyltransferase activity"/>
    <property type="evidence" value="ECO:0007669"/>
    <property type="project" value="TreeGrafter"/>
</dbReference>
<name>A0A7M2WRQ8_9BACT</name>
<keyword evidence="1" id="KW-0802">TPR repeat</keyword>
<dbReference type="AlphaFoldDB" id="A0A7M2WRQ8"/>
<accession>A0A7M2WRQ8</accession>
<dbReference type="SMART" id="SM00028">
    <property type="entry name" value="TPR"/>
    <property type="match status" value="6"/>
</dbReference>
<dbReference type="Proteomes" id="UP000593765">
    <property type="component" value="Chromosome"/>
</dbReference>
<reference evidence="2 3" key="1">
    <citation type="submission" date="2020-10" db="EMBL/GenBank/DDBJ databases">
        <title>Wide distribution of Phycisphaera-like planctomycetes from WD2101 soil group in peatlands and genome analysis of the first cultivated representative.</title>
        <authorList>
            <person name="Dedysh S.N."/>
            <person name="Beletsky A.V."/>
            <person name="Ivanova A."/>
            <person name="Kulichevskaya I.S."/>
            <person name="Suzina N.E."/>
            <person name="Philippov D.A."/>
            <person name="Rakitin A.L."/>
            <person name="Mardanov A.V."/>
            <person name="Ravin N.V."/>
        </authorList>
    </citation>
    <scope>NUCLEOTIDE SEQUENCE [LARGE SCALE GENOMIC DNA]</scope>
    <source>
        <strain evidence="2 3">M1803</strain>
    </source>
</reference>
<proteinExistence type="predicted"/>